<keyword evidence="1" id="KW-0812">Transmembrane</keyword>
<feature type="transmembrane region" description="Helical" evidence="1">
    <location>
        <begin position="91"/>
        <end position="113"/>
    </location>
</feature>
<feature type="transmembrane region" description="Helical" evidence="1">
    <location>
        <begin position="53"/>
        <end position="71"/>
    </location>
</feature>
<keyword evidence="3" id="KW-1185">Reference proteome</keyword>
<dbReference type="OrthoDB" id="389802at2"/>
<accession>A0A2K8SDM3</accession>
<feature type="transmembrane region" description="Helical" evidence="1">
    <location>
        <begin position="12"/>
        <end position="33"/>
    </location>
</feature>
<evidence type="ECO:0000313" key="3">
    <source>
        <dbReference type="Proteomes" id="UP000231823"/>
    </source>
</evidence>
<evidence type="ECO:0000313" key="2">
    <source>
        <dbReference type="EMBL" id="AUB31523.1"/>
    </source>
</evidence>
<organism evidence="2 3">
    <name type="scientific">Spiroplasma floricola 23-6</name>
    <dbReference type="NCBI Taxonomy" id="1336749"/>
    <lineage>
        <taxon>Bacteria</taxon>
        <taxon>Bacillati</taxon>
        <taxon>Mycoplasmatota</taxon>
        <taxon>Mollicutes</taxon>
        <taxon>Entomoplasmatales</taxon>
        <taxon>Spiroplasmataceae</taxon>
        <taxon>Spiroplasma</taxon>
    </lineage>
</organism>
<dbReference type="Proteomes" id="UP000231823">
    <property type="component" value="Chromosome"/>
</dbReference>
<dbReference type="KEGG" id="sfz:SFLOR_v1c04710"/>
<name>A0A2K8SDM3_9MOLU</name>
<keyword evidence="1" id="KW-1133">Transmembrane helix</keyword>
<evidence type="ECO:0008006" key="4">
    <source>
        <dbReference type="Google" id="ProtNLM"/>
    </source>
</evidence>
<dbReference type="AlphaFoldDB" id="A0A2K8SDM3"/>
<keyword evidence="1" id="KW-0472">Membrane</keyword>
<gene>
    <name evidence="2" type="ORF">SFLOR_v1c04710</name>
</gene>
<reference evidence="2 3" key="1">
    <citation type="submission" date="2017-12" db="EMBL/GenBank/DDBJ databases">
        <title>Complete genome sequence of Spiroplasma floricola 23-6 (ATCC 29989).</title>
        <authorList>
            <person name="Tsai Y.-M."/>
            <person name="Wu P.-S."/>
            <person name="Lo W.-S."/>
            <person name="Kuo C.-H."/>
        </authorList>
    </citation>
    <scope>NUCLEOTIDE SEQUENCE [LARGE SCALE GENOMIC DNA]</scope>
    <source>
        <strain evidence="2 3">23-6</strain>
    </source>
</reference>
<sequence length="192" mass="22443">MKNKINPRSFTMIKFLLTLGLIFNYSISLVSVIDVFKSKNNNLLLNTKTYLAVQLLLFISAIISILIFFLVRKDVNKKLSYKYNKKEKKLIYIICFLVALIFLISLVNLLMFLFLFKNIIIMIFTFLIIQLLLGIGVSILESYSRLTEQALVNKLWFNNEENTQNVDKTSKTETKVLDKKDDFNPFMEENND</sequence>
<proteinExistence type="predicted"/>
<feature type="transmembrane region" description="Helical" evidence="1">
    <location>
        <begin position="119"/>
        <end position="140"/>
    </location>
</feature>
<protein>
    <recommendedName>
        <fullName evidence="4">Transmembrane protein</fullName>
    </recommendedName>
</protein>
<evidence type="ECO:0000256" key="1">
    <source>
        <dbReference type="SAM" id="Phobius"/>
    </source>
</evidence>
<dbReference type="RefSeq" id="WP_100916513.1">
    <property type="nucleotide sequence ID" value="NZ_CP025057.1"/>
</dbReference>
<dbReference type="EMBL" id="CP025057">
    <property type="protein sequence ID" value="AUB31523.1"/>
    <property type="molecule type" value="Genomic_DNA"/>
</dbReference>